<dbReference type="PANTHER" id="PTHR42681">
    <property type="entry name" value="MALONYL-COA-ACYL CARRIER PROTEIN TRANSACYLASE, MITOCHONDRIAL"/>
    <property type="match status" value="1"/>
</dbReference>
<dbReference type="SUPFAM" id="SSF52151">
    <property type="entry name" value="FabD/lysophospholipase-like"/>
    <property type="match status" value="1"/>
</dbReference>
<proteinExistence type="inferred from homology"/>
<evidence type="ECO:0000256" key="3">
    <source>
        <dbReference type="ARBA" id="ARBA00048462"/>
    </source>
</evidence>
<reference evidence="6 7" key="1">
    <citation type="submission" date="2024-03" db="EMBL/GenBank/DDBJ databases">
        <title>Human intestinal bacterial collection.</title>
        <authorList>
            <person name="Pauvert C."/>
            <person name="Hitch T.C.A."/>
            <person name="Clavel T."/>
        </authorList>
    </citation>
    <scope>NUCLEOTIDE SEQUENCE [LARGE SCALE GENOMIC DNA]</scope>
    <source>
        <strain evidence="6 7">CLA-AA-H78B</strain>
    </source>
</reference>
<evidence type="ECO:0000256" key="2">
    <source>
        <dbReference type="ARBA" id="ARBA00023315"/>
    </source>
</evidence>
<dbReference type="SUPFAM" id="SSF55048">
    <property type="entry name" value="Probable ACP-binding domain of malonyl-CoA ACP transacylase"/>
    <property type="match status" value="1"/>
</dbReference>
<accession>A0ABV1I103</accession>
<dbReference type="Gene3D" id="3.30.70.250">
    <property type="entry name" value="Malonyl-CoA ACP transacylase, ACP-binding"/>
    <property type="match status" value="1"/>
</dbReference>
<dbReference type="RefSeq" id="WP_118596415.1">
    <property type="nucleotide sequence ID" value="NZ_JBBMFC010000013.1"/>
</dbReference>
<dbReference type="Pfam" id="PF00698">
    <property type="entry name" value="Acyl_transf_1"/>
    <property type="match status" value="1"/>
</dbReference>
<dbReference type="InterPro" id="IPR050858">
    <property type="entry name" value="Mal-CoA-ACP_Trans/PKS_FabD"/>
</dbReference>
<comment type="caution">
    <text evidence="6">The sequence shown here is derived from an EMBL/GenBank/DDBJ whole genome shotgun (WGS) entry which is preliminary data.</text>
</comment>
<dbReference type="PIRSF" id="PIRSF000446">
    <property type="entry name" value="Mct"/>
    <property type="match status" value="1"/>
</dbReference>
<dbReference type="EC" id="2.3.1.39" evidence="4"/>
<dbReference type="SMART" id="SM00827">
    <property type="entry name" value="PKS_AT"/>
    <property type="match status" value="1"/>
</dbReference>
<dbReference type="GO" id="GO:0004314">
    <property type="term" value="F:[acyl-carrier-protein] S-malonyltransferase activity"/>
    <property type="evidence" value="ECO:0007669"/>
    <property type="project" value="UniProtKB-EC"/>
</dbReference>
<feature type="domain" description="Malonyl-CoA:ACP transacylase (MAT)" evidence="5">
    <location>
        <begin position="7"/>
        <end position="307"/>
    </location>
</feature>
<keyword evidence="1 4" id="KW-0808">Transferase</keyword>
<protein>
    <recommendedName>
        <fullName evidence="4">Malonyl CoA-acyl carrier protein transacylase</fullName>
        <ecNumber evidence="4">2.3.1.39</ecNumber>
    </recommendedName>
</protein>
<dbReference type="InterPro" id="IPR024925">
    <property type="entry name" value="Malonyl_CoA-ACP_transAc"/>
</dbReference>
<comment type="catalytic activity">
    <reaction evidence="3 4">
        <text>holo-[ACP] + malonyl-CoA = malonyl-[ACP] + CoA</text>
        <dbReference type="Rhea" id="RHEA:41792"/>
        <dbReference type="Rhea" id="RHEA-COMP:9623"/>
        <dbReference type="Rhea" id="RHEA-COMP:9685"/>
        <dbReference type="ChEBI" id="CHEBI:57287"/>
        <dbReference type="ChEBI" id="CHEBI:57384"/>
        <dbReference type="ChEBI" id="CHEBI:64479"/>
        <dbReference type="ChEBI" id="CHEBI:78449"/>
        <dbReference type="EC" id="2.3.1.39"/>
    </reaction>
</comment>
<dbReference type="Proteomes" id="UP001470288">
    <property type="component" value="Unassembled WGS sequence"/>
</dbReference>
<evidence type="ECO:0000313" key="7">
    <source>
        <dbReference type="Proteomes" id="UP001470288"/>
    </source>
</evidence>
<comment type="similarity">
    <text evidence="4">Belongs to the fabD family.</text>
</comment>
<dbReference type="NCBIfam" id="TIGR00128">
    <property type="entry name" value="fabD"/>
    <property type="match status" value="1"/>
</dbReference>
<evidence type="ECO:0000256" key="4">
    <source>
        <dbReference type="PIRNR" id="PIRNR000446"/>
    </source>
</evidence>
<dbReference type="PANTHER" id="PTHR42681:SF1">
    <property type="entry name" value="MALONYL-COA-ACYL CARRIER PROTEIN TRANSACYLASE, MITOCHONDRIAL"/>
    <property type="match status" value="1"/>
</dbReference>
<sequence>MSKIAFLFPGQGAQYVGMGKDFYEAFPVCREVFEKASKASGLDIPALCFEENDKLNQTEYTQICMLAVEAAILKAVETQGIQSDVNAGLSLGEYGAVIASGVMSLEDAFRVVRQRGIYMQEAVPTGGAMTAVLGLDAKIIEKVCEEVEGIVSVANYNCPGQIVITGEEKAVDAAAEKLKEAGAKRTVKLNVSGPFHSKMLAGAGEKLAEELKNVELHDVKVPYLTNVTADYVTSTENIKELLARQVSSSVCWQQSVEKMIADGVDTFIEMGPGKTLSGFMRKISRNVTMYNIENMADFEKVVAAVKGE</sequence>
<dbReference type="InterPro" id="IPR016035">
    <property type="entry name" value="Acyl_Trfase/lysoPLipase"/>
</dbReference>
<dbReference type="InterPro" id="IPR001227">
    <property type="entry name" value="Ac_transferase_dom_sf"/>
</dbReference>
<organism evidence="6 7">
    <name type="scientific">Hominiventricola aquisgranensis</name>
    <dbReference type="NCBI Taxonomy" id="3133164"/>
    <lineage>
        <taxon>Bacteria</taxon>
        <taxon>Bacillati</taxon>
        <taxon>Bacillota</taxon>
        <taxon>Clostridia</taxon>
        <taxon>Lachnospirales</taxon>
        <taxon>Lachnospiraceae</taxon>
        <taxon>Hominiventricola</taxon>
    </lineage>
</organism>
<dbReference type="EMBL" id="JBBMFC010000013">
    <property type="protein sequence ID" value="MEQ2578865.1"/>
    <property type="molecule type" value="Genomic_DNA"/>
</dbReference>
<gene>
    <name evidence="6" type="primary">fabD</name>
    <name evidence="6" type="ORF">WMO62_08435</name>
</gene>
<dbReference type="InterPro" id="IPR004410">
    <property type="entry name" value="Malonyl_CoA-ACP_transAc_FabD"/>
</dbReference>
<dbReference type="Gene3D" id="3.40.366.10">
    <property type="entry name" value="Malonyl-Coenzyme A Acyl Carrier Protein, domain 2"/>
    <property type="match status" value="1"/>
</dbReference>
<evidence type="ECO:0000256" key="1">
    <source>
        <dbReference type="ARBA" id="ARBA00022679"/>
    </source>
</evidence>
<keyword evidence="2 4" id="KW-0012">Acyltransferase</keyword>
<evidence type="ECO:0000313" key="6">
    <source>
        <dbReference type="EMBL" id="MEQ2578865.1"/>
    </source>
</evidence>
<name>A0ABV1I103_9FIRM</name>
<dbReference type="InterPro" id="IPR014043">
    <property type="entry name" value="Acyl_transferase_dom"/>
</dbReference>
<dbReference type="InterPro" id="IPR016036">
    <property type="entry name" value="Malonyl_transacylase_ACP-bd"/>
</dbReference>
<keyword evidence="7" id="KW-1185">Reference proteome</keyword>
<evidence type="ECO:0000259" key="5">
    <source>
        <dbReference type="SMART" id="SM00827"/>
    </source>
</evidence>